<name>A0A1H5MXK1_9PSED</name>
<accession>A0A1H5MXK1</accession>
<proteinExistence type="predicted"/>
<dbReference type="Proteomes" id="UP000198985">
    <property type="component" value="Unassembled WGS sequence"/>
</dbReference>
<reference evidence="1 2" key="1">
    <citation type="submission" date="2016-10" db="EMBL/GenBank/DDBJ databases">
        <authorList>
            <person name="de Groot N.N."/>
        </authorList>
    </citation>
    <scope>NUCLEOTIDE SEQUENCE [LARGE SCALE GENOMIC DNA]</scope>
    <source>
        <strain evidence="1 2">BS3662</strain>
    </source>
</reference>
<dbReference type="EMBL" id="FNTY01000002">
    <property type="protein sequence ID" value="SEE93447.1"/>
    <property type="molecule type" value="Genomic_DNA"/>
</dbReference>
<organism evidence="1 2">
    <name type="scientific">Pseudomonas migulae</name>
    <dbReference type="NCBI Taxonomy" id="78543"/>
    <lineage>
        <taxon>Bacteria</taxon>
        <taxon>Pseudomonadati</taxon>
        <taxon>Pseudomonadota</taxon>
        <taxon>Gammaproteobacteria</taxon>
        <taxon>Pseudomonadales</taxon>
        <taxon>Pseudomonadaceae</taxon>
        <taxon>Pseudomonas</taxon>
    </lineage>
</organism>
<protein>
    <submittedName>
        <fullName evidence="1">Uncharacterized protein</fullName>
    </submittedName>
</protein>
<dbReference type="AlphaFoldDB" id="A0A1H5MXK1"/>
<evidence type="ECO:0000313" key="2">
    <source>
        <dbReference type="Proteomes" id="UP000198985"/>
    </source>
</evidence>
<gene>
    <name evidence="1" type="ORF">SAMN04490194_5185</name>
</gene>
<sequence length="157" mass="17428">MEPVARIEQELDGFKDTLGLYRLQLGHLLSRNADRVSRALDKPSLIGMERFIKVGDTTKSVSSGDDDFFSTVAQCPKNGILLIESKFESVYDIPLGNIQVDVIAMDGGEQTTITLDENGKGKFEGKAGKFYRVHVQSDGFEMKFDESGVPFTLYPIK</sequence>
<evidence type="ECO:0000313" key="1">
    <source>
        <dbReference type="EMBL" id="SEE93447.1"/>
    </source>
</evidence>